<dbReference type="PANTHER" id="PTHR30189:SF1">
    <property type="entry name" value="LPS-ASSEMBLY PROTEIN LPTD"/>
    <property type="match status" value="1"/>
</dbReference>
<organism evidence="2 3">
    <name type="scientific">Hallerella porci</name>
    <dbReference type="NCBI Taxonomy" id="1945871"/>
    <lineage>
        <taxon>Bacteria</taxon>
        <taxon>Pseudomonadati</taxon>
        <taxon>Fibrobacterota</taxon>
        <taxon>Fibrobacteria</taxon>
        <taxon>Fibrobacterales</taxon>
        <taxon>Fibrobacteraceae</taxon>
        <taxon>Hallerella</taxon>
    </lineage>
</organism>
<feature type="domain" description="LPS-assembly protein LptD central" evidence="1">
    <location>
        <begin position="201"/>
        <end position="660"/>
    </location>
</feature>
<proteinExistence type="predicted"/>
<evidence type="ECO:0000313" key="2">
    <source>
        <dbReference type="EMBL" id="PWL03201.1"/>
    </source>
</evidence>
<accession>A0ABX5LQ88</accession>
<dbReference type="Pfam" id="PF19838">
    <property type="entry name" value="LptD_2"/>
    <property type="match status" value="1"/>
</dbReference>
<evidence type="ECO:0000313" key="3">
    <source>
        <dbReference type="Proteomes" id="UP000245523"/>
    </source>
</evidence>
<dbReference type="InterPro" id="IPR050218">
    <property type="entry name" value="LptD"/>
</dbReference>
<keyword evidence="3" id="KW-1185">Reference proteome</keyword>
<name>A0ABX5LQ88_9BACT</name>
<dbReference type="InterPro" id="IPR045659">
    <property type="entry name" value="LptD_2"/>
</dbReference>
<dbReference type="EMBL" id="QGHD01000008">
    <property type="protein sequence ID" value="PWL03201.1"/>
    <property type="molecule type" value="Genomic_DNA"/>
</dbReference>
<evidence type="ECO:0000259" key="1">
    <source>
        <dbReference type="Pfam" id="PF19838"/>
    </source>
</evidence>
<gene>
    <name evidence="2" type="ORF">B0H50_10844</name>
</gene>
<protein>
    <submittedName>
        <fullName evidence="2">Lipopolysaccharide assembly outer membrane protein LptD (OstA)</fullName>
    </submittedName>
</protein>
<dbReference type="Proteomes" id="UP000245523">
    <property type="component" value="Unassembled WGS sequence"/>
</dbReference>
<reference evidence="2 3" key="1">
    <citation type="submission" date="2018-05" db="EMBL/GenBank/DDBJ databases">
        <title>Animal gut microbial communities from fecal samples from Wisconsin, USA.</title>
        <authorList>
            <person name="Neumann A."/>
        </authorList>
    </citation>
    <scope>NUCLEOTIDE SEQUENCE [LARGE SCALE GENOMIC DNA]</scope>
    <source>
        <strain evidence="2 3">UWS4</strain>
    </source>
</reference>
<comment type="caution">
    <text evidence="2">The sequence shown here is derived from an EMBL/GenBank/DDBJ whole genome shotgun (WGS) entry which is preliminary data.</text>
</comment>
<sequence>MIFRTFQPRHLWRVVFYALFLVSLGFAQELTKIDLPERAEPDTTSKDSSAGDWFGSANDSTQTDTIEYHAVDLQYDVETSTFNLNNKAQLKYRTATLDADTVLFNQKDQVLQASGDPVLRETKNPSLAGYRMKYNMKTRVGEIYYATTFQDNNQLNGMEVRRLPDSRLLIARGDFSTCDDTTHQHYFFYSRRMVVKPKESVTARPVVLNIADVPVAVLPMIVAPLKSGRKSGLLTPKFGGDQVQGFYIKNVGFYYAPNDYWDATTSGDIVEGSAANFEKTTLTETVRYKLRYWLDGSVTYTSYLEEFDMANSGYDISFNHKQNLTPDGKHSISGSGSFVSDQTVRKENGLDAKTILNQQANAQMTYSGQFGKNKNLTVKVSQNYNLTTGHKERQIPDIQYRMSGPLFEFETDEDEVAESSWLDNFNYSFTNRFNLYEKIAPDTIRDIDTAAWYSGYIGTFALDYSASLFDVINITPKVTFTGMWTGNRWINPDDSSKYWRQRNGIDPEHDEYGEFFYNHNYSITADTKLYGIWMPEIGSFTGIRHVLSPSISYTYAPEMDTNKYFVKHPLLGQTPYQTEQKAIGFGLSNDFDIKYLRVVGHTKKSEDGKDSTEVEDSYGTRRLLTTSHSTSYNFAADSLQWSDINSSFGLQVLPNYLFTVRTRHSVYHKFEENPNKVRVPELTYWAYDLSKTFNFSGDFNSGLASQMGKYKKDSWSASLDYRYSFSSTRVGKKVFRDNVSHSTGFSASLHPTPNWSMTYSTRYSYTEGRFASHEFTFDRSLHCWMLNFTWTPTGPAAGWSFTVYVKDLPDIKLNAASTDDTK</sequence>
<dbReference type="PANTHER" id="PTHR30189">
    <property type="entry name" value="LPS-ASSEMBLY PROTEIN"/>
    <property type="match status" value="1"/>
</dbReference>